<reference evidence="1" key="2">
    <citation type="submission" date="2022-11" db="EMBL/GenBank/DDBJ databases">
        <title>Draft genome sequence of Sellimonas catena strain 18CBH55.</title>
        <authorList>
            <person name="Atsushi H."/>
            <person name="Moriya O."/>
            <person name="Mitsuo S."/>
        </authorList>
    </citation>
    <scope>NUCLEOTIDE SEQUENCE</scope>
    <source>
        <strain evidence="1">18CBH55</strain>
    </source>
</reference>
<organism evidence="1 2">
    <name type="scientific">Sellimonas catena</name>
    <dbReference type="NCBI Taxonomy" id="2994035"/>
    <lineage>
        <taxon>Bacteria</taxon>
        <taxon>Bacillati</taxon>
        <taxon>Bacillota</taxon>
        <taxon>Clostridia</taxon>
        <taxon>Lachnospirales</taxon>
        <taxon>Lachnospiraceae</taxon>
        <taxon>Sellimonas</taxon>
    </lineage>
</organism>
<dbReference type="EMBL" id="BSCH01000003">
    <property type="protein sequence ID" value="GLG89083.1"/>
    <property type="molecule type" value="Genomic_DNA"/>
</dbReference>
<protein>
    <submittedName>
        <fullName evidence="1">Uncharacterized protein</fullName>
    </submittedName>
</protein>
<evidence type="ECO:0000313" key="1">
    <source>
        <dbReference type="EMBL" id="GLG89083.1"/>
    </source>
</evidence>
<reference evidence="1" key="3">
    <citation type="journal article" date="2023" name="Int. J. Syst. Evol. Microbiol.">
        <title>Sellimonas catena sp. nov., isolated from human faeces.</title>
        <authorList>
            <person name="Hisatomi A."/>
            <person name="Ohkuma M."/>
            <person name="Sakamoto M."/>
        </authorList>
    </citation>
    <scope>NUCLEOTIDE SEQUENCE</scope>
    <source>
        <strain evidence="1">18CBH55</strain>
    </source>
</reference>
<evidence type="ECO:0000313" key="2">
    <source>
        <dbReference type="Proteomes" id="UP001145094"/>
    </source>
</evidence>
<dbReference type="Proteomes" id="UP001145094">
    <property type="component" value="Unassembled WGS sequence"/>
</dbReference>
<comment type="caution">
    <text evidence="1">The sequence shown here is derived from an EMBL/GenBank/DDBJ whole genome shotgun (WGS) entry which is preliminary data.</text>
</comment>
<sequence>MARFSAAKDAETVWDEKGTDFDRNDMGCLAFASVFVSLSVINTFAGASSSNRLLCVDRYLYGICLLKNKEYLDLHSNSFPE</sequence>
<gene>
    <name evidence="1" type="ORF">Selli2_05100</name>
</gene>
<proteinExistence type="predicted"/>
<reference evidence="1" key="1">
    <citation type="submission" date="2022-11" db="EMBL/GenBank/DDBJ databases">
        <title>Draft genome sequence of Sellimonas catena strain 18CBH55.</title>
        <authorList>
            <person name="Hisatomi A."/>
            <person name="Ohkuma M."/>
            <person name="Sakamoto M."/>
        </authorList>
    </citation>
    <scope>NUCLEOTIDE SEQUENCE</scope>
    <source>
        <strain evidence="1">18CBH55</strain>
    </source>
</reference>
<dbReference type="AlphaFoldDB" id="A0A9W6CFK6"/>
<accession>A0A9W6CFK6</accession>
<name>A0A9W6CFK6_9FIRM</name>